<name>A0A6J4M7T6_9ACTN</name>
<dbReference type="AlphaFoldDB" id="A0A6J4M7T6"/>
<proteinExistence type="predicted"/>
<evidence type="ECO:0000313" key="1">
    <source>
        <dbReference type="EMBL" id="CAA9350760.1"/>
    </source>
</evidence>
<gene>
    <name evidence="1" type="ORF">AVDCRST_MAG46-2577</name>
</gene>
<dbReference type="EMBL" id="CADCUD010000174">
    <property type="protein sequence ID" value="CAA9350760.1"/>
    <property type="molecule type" value="Genomic_DNA"/>
</dbReference>
<protein>
    <submittedName>
        <fullName evidence="1">Uncharacterized protein</fullName>
    </submittedName>
</protein>
<reference evidence="1" key="1">
    <citation type="submission" date="2020-02" db="EMBL/GenBank/DDBJ databases">
        <authorList>
            <person name="Meier V. D."/>
        </authorList>
    </citation>
    <scope>NUCLEOTIDE SEQUENCE</scope>
    <source>
        <strain evidence="1">AVDCRST_MAG46</strain>
    </source>
</reference>
<sequence>MSVIARLVVATATGGMVLTGTAEGTAATEGGSAQITARSSQDVVEPGETVVLRGLFTIAGDPAAAHAVKVQSGYVGNWQTLEGARVRTGPDGRYRVRVVLYAKGVRDLRVVGVVPGPRDEAFDRVTLMVKPNRQGASSS</sequence>
<organism evidence="1">
    <name type="scientific">uncultured Nocardioidaceae bacterium</name>
    <dbReference type="NCBI Taxonomy" id="253824"/>
    <lineage>
        <taxon>Bacteria</taxon>
        <taxon>Bacillati</taxon>
        <taxon>Actinomycetota</taxon>
        <taxon>Actinomycetes</taxon>
        <taxon>Propionibacteriales</taxon>
        <taxon>Nocardioidaceae</taxon>
        <taxon>environmental samples</taxon>
    </lineage>
</organism>
<accession>A0A6J4M7T6</accession>